<dbReference type="AlphaFoldDB" id="A0AAN1XXS9"/>
<dbReference type="KEGG" id="vab:WPS_26290"/>
<protein>
    <submittedName>
        <fullName evidence="1">Uncharacterized protein</fullName>
    </submittedName>
</protein>
<organism evidence="1 2">
    <name type="scientific">Vulcanimicrobium alpinum</name>
    <dbReference type="NCBI Taxonomy" id="3016050"/>
    <lineage>
        <taxon>Bacteria</taxon>
        <taxon>Bacillati</taxon>
        <taxon>Vulcanimicrobiota</taxon>
        <taxon>Vulcanimicrobiia</taxon>
        <taxon>Vulcanimicrobiales</taxon>
        <taxon>Vulcanimicrobiaceae</taxon>
        <taxon>Vulcanimicrobium</taxon>
    </lineage>
</organism>
<keyword evidence="2" id="KW-1185">Reference proteome</keyword>
<proteinExistence type="predicted"/>
<evidence type="ECO:0000313" key="2">
    <source>
        <dbReference type="Proteomes" id="UP001317532"/>
    </source>
</evidence>
<name>A0AAN1XXS9_UNVUL</name>
<reference evidence="1 2" key="1">
    <citation type="journal article" date="2022" name="ISME Commun">
        <title>Vulcanimicrobium alpinus gen. nov. sp. nov., the first cultivated representative of the candidate phylum 'Eremiobacterota', is a metabolically versatile aerobic anoxygenic phototroph.</title>
        <authorList>
            <person name="Yabe S."/>
            <person name="Muto K."/>
            <person name="Abe K."/>
            <person name="Yokota A."/>
            <person name="Staudigel H."/>
            <person name="Tebo B.M."/>
        </authorList>
    </citation>
    <scope>NUCLEOTIDE SEQUENCE [LARGE SCALE GENOMIC DNA]</scope>
    <source>
        <strain evidence="1 2">WC8-2</strain>
    </source>
</reference>
<gene>
    <name evidence="1" type="ORF">WPS_26290</name>
</gene>
<dbReference type="Proteomes" id="UP001317532">
    <property type="component" value="Chromosome"/>
</dbReference>
<evidence type="ECO:0000313" key="1">
    <source>
        <dbReference type="EMBL" id="BDE07353.1"/>
    </source>
</evidence>
<accession>A0AAN1XXS9</accession>
<dbReference type="RefSeq" id="WP_317994951.1">
    <property type="nucleotide sequence ID" value="NZ_AP025523.1"/>
</dbReference>
<dbReference type="EMBL" id="AP025523">
    <property type="protein sequence ID" value="BDE07353.1"/>
    <property type="molecule type" value="Genomic_DNA"/>
</dbReference>
<sequence length="150" mass="16046">MGAFATLRIPLQASGRATGQLAADTVYRSAGTWAPSWDAQSSVLSLQMQFPGNITAMIGRLVSKGFAIPPQIEISVPLRSIAAPDVVTDSVHFLQLLAADPKIFDARLEGDRVVAQIVPDTYAAHAIWDHCLEVGLMPQDVPTLPSLRGL</sequence>